<feature type="compositionally biased region" description="Basic and acidic residues" evidence="1">
    <location>
        <begin position="30"/>
        <end position="44"/>
    </location>
</feature>
<organism evidence="2 3">
    <name type="scientific">Jatropha curcas</name>
    <name type="common">Barbados nut</name>
    <dbReference type="NCBI Taxonomy" id="180498"/>
    <lineage>
        <taxon>Eukaryota</taxon>
        <taxon>Viridiplantae</taxon>
        <taxon>Streptophyta</taxon>
        <taxon>Embryophyta</taxon>
        <taxon>Tracheophyta</taxon>
        <taxon>Spermatophyta</taxon>
        <taxon>Magnoliopsida</taxon>
        <taxon>eudicotyledons</taxon>
        <taxon>Gunneridae</taxon>
        <taxon>Pentapetalae</taxon>
        <taxon>rosids</taxon>
        <taxon>fabids</taxon>
        <taxon>Malpighiales</taxon>
        <taxon>Euphorbiaceae</taxon>
        <taxon>Crotonoideae</taxon>
        <taxon>Jatropheae</taxon>
        <taxon>Jatropha</taxon>
    </lineage>
</organism>
<feature type="region of interest" description="Disordered" evidence="1">
    <location>
        <begin position="30"/>
        <end position="51"/>
    </location>
</feature>
<keyword evidence="3" id="KW-1185">Reference proteome</keyword>
<accession>A0A067JR38</accession>
<reference evidence="2 3" key="1">
    <citation type="journal article" date="2014" name="PLoS ONE">
        <title>Global Analysis of Gene Expression Profiles in Physic Nut (Jatropha curcas L.) Seedlings Exposed to Salt Stress.</title>
        <authorList>
            <person name="Zhang L."/>
            <person name="Zhang C."/>
            <person name="Wu P."/>
            <person name="Chen Y."/>
            <person name="Li M."/>
            <person name="Jiang H."/>
            <person name="Wu G."/>
        </authorList>
    </citation>
    <scope>NUCLEOTIDE SEQUENCE [LARGE SCALE GENOMIC DNA]</scope>
    <source>
        <strain evidence="3">cv. GZQX0401</strain>
        <tissue evidence="2">Young leaves</tissue>
    </source>
</reference>
<dbReference type="EMBL" id="KK914993">
    <property type="protein sequence ID" value="KDP25258.1"/>
    <property type="molecule type" value="Genomic_DNA"/>
</dbReference>
<gene>
    <name evidence="2" type="ORF">JCGZ_20414</name>
</gene>
<protein>
    <submittedName>
        <fullName evidence="2">Uncharacterized protein</fullName>
    </submittedName>
</protein>
<dbReference type="AlphaFoldDB" id="A0A067JR38"/>
<evidence type="ECO:0000313" key="2">
    <source>
        <dbReference type="EMBL" id="KDP25258.1"/>
    </source>
</evidence>
<sequence length="51" mass="5866">MNHAKPLKANIAQMKKRMMRKVVEIDVRLDYEGEKANPKHEPPKRPGGGNR</sequence>
<evidence type="ECO:0000256" key="1">
    <source>
        <dbReference type="SAM" id="MobiDB-lite"/>
    </source>
</evidence>
<name>A0A067JR38_JATCU</name>
<evidence type="ECO:0000313" key="3">
    <source>
        <dbReference type="Proteomes" id="UP000027138"/>
    </source>
</evidence>
<proteinExistence type="predicted"/>
<dbReference type="Proteomes" id="UP000027138">
    <property type="component" value="Unassembled WGS sequence"/>
</dbReference>